<organism evidence="11 12">
    <name type="scientific">Escallonia herrerae</name>
    <dbReference type="NCBI Taxonomy" id="1293975"/>
    <lineage>
        <taxon>Eukaryota</taxon>
        <taxon>Viridiplantae</taxon>
        <taxon>Streptophyta</taxon>
        <taxon>Embryophyta</taxon>
        <taxon>Tracheophyta</taxon>
        <taxon>Spermatophyta</taxon>
        <taxon>Magnoliopsida</taxon>
        <taxon>eudicotyledons</taxon>
        <taxon>Gunneridae</taxon>
        <taxon>Pentapetalae</taxon>
        <taxon>asterids</taxon>
        <taxon>campanulids</taxon>
        <taxon>Escalloniales</taxon>
        <taxon>Escalloniaceae</taxon>
        <taxon>Escallonia</taxon>
    </lineage>
</organism>
<keyword evidence="4 8" id="KW-0611">Plant defense</keyword>
<keyword evidence="6 8" id="KW-0472">Membrane</keyword>
<feature type="transmembrane region" description="Helical" evidence="10">
    <location>
        <begin position="19"/>
        <end position="39"/>
    </location>
</feature>
<comment type="caution">
    <text evidence="11">The sequence shown here is derived from an EMBL/GenBank/DDBJ whole genome shotgun (WGS) entry which is preliminary data.</text>
</comment>
<evidence type="ECO:0000256" key="9">
    <source>
        <dbReference type="SAM" id="MobiDB-lite"/>
    </source>
</evidence>
<dbReference type="EMBL" id="JAVXUP010000324">
    <property type="protein sequence ID" value="KAK3030885.1"/>
    <property type="molecule type" value="Genomic_DNA"/>
</dbReference>
<dbReference type="InterPro" id="IPR004326">
    <property type="entry name" value="Mlo"/>
</dbReference>
<dbReference type="GO" id="GO:0006952">
    <property type="term" value="P:defense response"/>
    <property type="evidence" value="ECO:0007669"/>
    <property type="project" value="UniProtKB-KW"/>
</dbReference>
<reference evidence="11" key="1">
    <citation type="submission" date="2022-12" db="EMBL/GenBank/DDBJ databases">
        <title>Draft genome assemblies for two species of Escallonia (Escalloniales).</title>
        <authorList>
            <person name="Chanderbali A."/>
            <person name="Dervinis C."/>
            <person name="Anghel I."/>
            <person name="Soltis D."/>
            <person name="Soltis P."/>
            <person name="Zapata F."/>
        </authorList>
    </citation>
    <scope>NUCLEOTIDE SEQUENCE</scope>
    <source>
        <strain evidence="11">UCBG64.0493</strain>
        <tissue evidence="11">Leaf</tissue>
    </source>
</reference>
<feature type="transmembrane region" description="Helical" evidence="10">
    <location>
        <begin position="272"/>
        <end position="296"/>
    </location>
</feature>
<evidence type="ECO:0000256" key="1">
    <source>
        <dbReference type="ARBA" id="ARBA00004141"/>
    </source>
</evidence>
<sequence length="423" mass="47728">MAGGEVGAAATTLEQTPTWVVAAVCTVIVAISLAVERILHFAGKKPYDGDDEESSSATTTAHFQSFFSSVLPGKVPALSYTAVHHLHIFIFVLAVVHVVFCALTVIFGSAQIRRWKRWEDDVQKKEYNPQEDLQTDPTVTYLGDHAFIRSRFRGIGKRSYLLGWLTHCKGNRKFNFHNYMMRALEVDFKRVVGISWYLWMFVVGFLILNVYGWHAYFYLAFVPFVLLLAVGTKLEHVISQLAHEVAEKHAAIEGDLVVTPSDEHFWLNRPRLVLILIHIILFQNSFELAFFFFIWIQYGFDSCIMGQIGYIIPRLIVGAFVQVFCSYSTLPLYAIVTQMGSTFKKAIFEEHIQEGLVGWAQKARDRGLRRPAANGSSQVGPRESSQSHHVLQMTEIVGEEKEEAALKESNAGGGEIEPAHRIN</sequence>
<evidence type="ECO:0000313" key="12">
    <source>
        <dbReference type="Proteomes" id="UP001188597"/>
    </source>
</evidence>
<feature type="region of interest" description="Disordered" evidence="9">
    <location>
        <begin position="402"/>
        <end position="423"/>
    </location>
</feature>
<name>A0AA89B7D9_9ASTE</name>
<keyword evidence="3 8" id="KW-0812">Transmembrane</keyword>
<evidence type="ECO:0000256" key="8">
    <source>
        <dbReference type="RuleBase" id="RU280816"/>
    </source>
</evidence>
<dbReference type="GO" id="GO:0005516">
    <property type="term" value="F:calmodulin binding"/>
    <property type="evidence" value="ECO:0007669"/>
    <property type="project" value="UniProtKB-KW"/>
</dbReference>
<accession>A0AA89B7D9</accession>
<dbReference type="AlphaFoldDB" id="A0AA89B7D9"/>
<evidence type="ECO:0000313" key="11">
    <source>
        <dbReference type="EMBL" id="KAK3030885.1"/>
    </source>
</evidence>
<dbReference type="PANTHER" id="PTHR31942:SF74">
    <property type="entry name" value="MLO-LIKE PROTEIN 15"/>
    <property type="match status" value="1"/>
</dbReference>
<evidence type="ECO:0000256" key="5">
    <source>
        <dbReference type="ARBA" id="ARBA00022989"/>
    </source>
</evidence>
<keyword evidence="8" id="KW-0112">Calmodulin-binding</keyword>
<comment type="function">
    <text evidence="8">May be involved in modulation of pathogen defense and leaf cell death.</text>
</comment>
<comment type="similarity">
    <text evidence="2 8">Belongs to the MLO family.</text>
</comment>
<feature type="transmembrane region" description="Helical" evidence="10">
    <location>
        <begin position="86"/>
        <end position="107"/>
    </location>
</feature>
<keyword evidence="5 8" id="KW-1133">Transmembrane helix</keyword>
<dbReference type="Proteomes" id="UP001188597">
    <property type="component" value="Unassembled WGS sequence"/>
</dbReference>
<evidence type="ECO:0000256" key="6">
    <source>
        <dbReference type="ARBA" id="ARBA00023136"/>
    </source>
</evidence>
<evidence type="ECO:0000256" key="3">
    <source>
        <dbReference type="ARBA" id="ARBA00022692"/>
    </source>
</evidence>
<dbReference type="GO" id="GO:0016020">
    <property type="term" value="C:membrane"/>
    <property type="evidence" value="ECO:0007669"/>
    <property type="project" value="UniProtKB-SubCell"/>
</dbReference>
<gene>
    <name evidence="8" type="primary">MLO</name>
    <name evidence="11" type="ORF">RJ639_037235</name>
</gene>
<feature type="region of interest" description="Disordered" evidence="9">
    <location>
        <begin position="370"/>
        <end position="389"/>
    </location>
</feature>
<dbReference type="PANTHER" id="PTHR31942">
    <property type="entry name" value="MLO-LIKE PROTEIN 1"/>
    <property type="match status" value="1"/>
</dbReference>
<keyword evidence="12" id="KW-1185">Reference proteome</keyword>
<feature type="transmembrane region" description="Helical" evidence="10">
    <location>
        <begin position="191"/>
        <end position="210"/>
    </location>
</feature>
<comment type="domain">
    <text evidence="8">The C-terminus contains a calmodulin-binding domain, which binds calmodulin in a calcium-dependent fashion.</text>
</comment>
<evidence type="ECO:0000256" key="2">
    <source>
        <dbReference type="ARBA" id="ARBA00006574"/>
    </source>
</evidence>
<feature type="transmembrane region" description="Helical" evidence="10">
    <location>
        <begin position="316"/>
        <end position="336"/>
    </location>
</feature>
<evidence type="ECO:0000256" key="10">
    <source>
        <dbReference type="SAM" id="Phobius"/>
    </source>
</evidence>
<evidence type="ECO:0000256" key="7">
    <source>
        <dbReference type="ARBA" id="ARBA00023265"/>
    </source>
</evidence>
<comment type="subcellular location">
    <subcellularLocation>
        <location evidence="1 8">Membrane</location>
        <topology evidence="1 8">Multi-pass membrane protein</topology>
    </subcellularLocation>
</comment>
<proteinExistence type="inferred from homology"/>
<dbReference type="Pfam" id="PF03094">
    <property type="entry name" value="Mlo"/>
    <property type="match status" value="2"/>
</dbReference>
<feature type="compositionally biased region" description="Polar residues" evidence="9">
    <location>
        <begin position="374"/>
        <end position="389"/>
    </location>
</feature>
<protein>
    <recommendedName>
        <fullName evidence="8">MLO-like protein</fullName>
    </recommendedName>
</protein>
<keyword evidence="7 8" id="KW-0568">Pathogenesis-related protein</keyword>
<feature type="transmembrane region" description="Helical" evidence="10">
    <location>
        <begin position="216"/>
        <end position="234"/>
    </location>
</feature>
<evidence type="ECO:0000256" key="4">
    <source>
        <dbReference type="ARBA" id="ARBA00022821"/>
    </source>
</evidence>